<feature type="compositionally biased region" description="Gly residues" evidence="4">
    <location>
        <begin position="283"/>
        <end position="294"/>
    </location>
</feature>
<feature type="compositionally biased region" description="Low complexity" evidence="4">
    <location>
        <begin position="165"/>
        <end position="178"/>
    </location>
</feature>
<feature type="compositionally biased region" description="Low complexity" evidence="4">
    <location>
        <begin position="273"/>
        <end position="282"/>
    </location>
</feature>
<protein>
    <submittedName>
        <fullName evidence="6">LisH domain-containing protein</fullName>
    </submittedName>
</protein>
<dbReference type="InterPro" id="IPR008116">
    <property type="entry name" value="SSDP_DNA-bd"/>
</dbReference>
<evidence type="ECO:0000313" key="6">
    <source>
        <dbReference type="WBParaSite" id="SMRG1_4760.2"/>
    </source>
</evidence>
<dbReference type="PRINTS" id="PR01743">
    <property type="entry name" value="SSDNABINDING"/>
</dbReference>
<proteinExistence type="predicted"/>
<feature type="region of interest" description="Disordered" evidence="4">
    <location>
        <begin position="114"/>
        <end position="184"/>
    </location>
</feature>
<dbReference type="Proteomes" id="UP000050790">
    <property type="component" value="Unassembled WGS sequence"/>
</dbReference>
<dbReference type="WBParaSite" id="SMRG1_4760.2">
    <property type="protein sequence ID" value="SMRG1_4760.2"/>
    <property type="gene ID" value="SMRG1_4760"/>
</dbReference>
<organism evidence="5 6">
    <name type="scientific">Schistosoma margrebowiei</name>
    <dbReference type="NCBI Taxonomy" id="48269"/>
    <lineage>
        <taxon>Eukaryota</taxon>
        <taxon>Metazoa</taxon>
        <taxon>Spiralia</taxon>
        <taxon>Lophotrochozoa</taxon>
        <taxon>Platyhelminthes</taxon>
        <taxon>Trematoda</taxon>
        <taxon>Digenea</taxon>
        <taxon>Strigeidida</taxon>
        <taxon>Schistosomatoidea</taxon>
        <taxon>Schistosomatidae</taxon>
        <taxon>Schistosoma</taxon>
    </lineage>
</organism>
<dbReference type="GO" id="GO:0045944">
    <property type="term" value="P:positive regulation of transcription by RNA polymerase II"/>
    <property type="evidence" value="ECO:0007669"/>
    <property type="project" value="TreeGrafter"/>
</dbReference>
<dbReference type="PANTHER" id="PTHR12610:SF12">
    <property type="entry name" value="SEQUENCE-SPECIFIC SINGLE-STRANDED DNA-BINDING PROTEIN, ISOFORM D"/>
    <property type="match status" value="1"/>
</dbReference>
<reference evidence="6" key="1">
    <citation type="submission" date="2023-11" db="UniProtKB">
        <authorList>
            <consortium name="WormBaseParasite"/>
        </authorList>
    </citation>
    <scope>IDENTIFICATION</scope>
</reference>
<dbReference type="GO" id="GO:0003697">
    <property type="term" value="F:single-stranded DNA binding"/>
    <property type="evidence" value="ECO:0007669"/>
    <property type="project" value="InterPro"/>
</dbReference>
<feature type="compositionally biased region" description="Low complexity" evidence="4">
    <location>
        <begin position="120"/>
        <end position="129"/>
    </location>
</feature>
<dbReference type="AlphaFoldDB" id="A0AA84ZV70"/>
<dbReference type="PROSITE" id="PS50896">
    <property type="entry name" value="LISH"/>
    <property type="match status" value="1"/>
</dbReference>
<name>A0AA84ZV70_9TREM</name>
<evidence type="ECO:0000256" key="4">
    <source>
        <dbReference type="SAM" id="MobiDB-lite"/>
    </source>
</evidence>
<comment type="subcellular location">
    <subcellularLocation>
        <location evidence="1">Nucleus</location>
    </subcellularLocation>
</comment>
<feature type="compositionally biased region" description="Low complexity" evidence="4">
    <location>
        <begin position="405"/>
        <end position="415"/>
    </location>
</feature>
<dbReference type="InterPro" id="IPR006594">
    <property type="entry name" value="LisH"/>
</dbReference>
<dbReference type="GO" id="GO:0005634">
    <property type="term" value="C:nucleus"/>
    <property type="evidence" value="ECO:0007669"/>
    <property type="project" value="UniProtKB-SubCell"/>
</dbReference>
<accession>A0AA84ZV70</accession>
<evidence type="ECO:0000256" key="3">
    <source>
        <dbReference type="ARBA" id="ARBA00023242"/>
    </source>
</evidence>
<feature type="compositionally biased region" description="Gly residues" evidence="4">
    <location>
        <begin position="475"/>
        <end position="488"/>
    </location>
</feature>
<dbReference type="PANTHER" id="PTHR12610">
    <property type="entry name" value="SINGLE STRANDED DNA BINDING PROTEIN"/>
    <property type="match status" value="1"/>
</dbReference>
<feature type="compositionally biased region" description="Pro residues" evidence="4">
    <location>
        <begin position="137"/>
        <end position="148"/>
    </location>
</feature>
<keyword evidence="3" id="KW-0539">Nucleus</keyword>
<feature type="compositionally biased region" description="Low complexity" evidence="4">
    <location>
        <begin position="539"/>
        <end position="553"/>
    </location>
</feature>
<keyword evidence="2" id="KW-0238">DNA-binding</keyword>
<evidence type="ECO:0000256" key="1">
    <source>
        <dbReference type="ARBA" id="ARBA00004123"/>
    </source>
</evidence>
<feature type="region of interest" description="Disordered" evidence="4">
    <location>
        <begin position="226"/>
        <end position="572"/>
    </location>
</feature>
<sequence>MYGKNKSVGIPSDAQSKEKLAVYVYEYLVHIGAQKTANSFLQEVMSSLVMQLFKIRWDKSISVGEPPGFLHSWWSVFWDLYSAAPERRDTHEHSSEAKAFHDYGFVNSGYPNGLPHPNHPVMSGPPSVSGPGGAGPGMPPPLGPPGPDPVSMRQRPSGPPLMTAGGLQNPGPGLQGPSPHHPSVRFHQPGAGGYPGIPVGSSMIPPHANLLPGSGPSHPMHGNPMMPHHHPPGAIVGHPRPRWIGPSIPQQAGGPPCPPQQGGGPPVCSGSAGPNSVSSTGPGSVGPGSCGGSGIVPSPGHPGTPTQHAPHLAAPSPINNQSNDHQPSGGGMSGHPHHPTPPHYMGGQPPPQQQTPPSSNSCLPPEYAARPSPHLVFSGGGPGSTPDNGMFGTGPGCSDSGLLNGSVGPPRSSGMMPPPPPDYSSGMPSSASNPYPPGSDLKASPLHGGPGMGCDMVSPAGGPPPLMPSDYPSGNGPGGNGPGQGSSGFPGDSVMMMPPPQQQSVLQQHMGGGPQGQAPPPPQYVPSGGQHSGSGGGPPSSMQSVCGGSNPSPAGGPGSVQFPQEYSFSQMS</sequence>
<feature type="compositionally biased region" description="Polar residues" evidence="4">
    <location>
        <begin position="561"/>
        <end position="572"/>
    </location>
</feature>
<evidence type="ECO:0000313" key="5">
    <source>
        <dbReference type="Proteomes" id="UP000050790"/>
    </source>
</evidence>
<evidence type="ECO:0000256" key="2">
    <source>
        <dbReference type="ARBA" id="ARBA00023125"/>
    </source>
</evidence>